<dbReference type="CDD" id="cd00475">
    <property type="entry name" value="Cis_IPPS"/>
    <property type="match status" value="1"/>
</dbReference>
<dbReference type="Pfam" id="PF01255">
    <property type="entry name" value="Prenyltransf"/>
    <property type="match status" value="1"/>
</dbReference>
<comment type="subunit">
    <text evidence="5">Homodimer.</text>
</comment>
<comment type="similarity">
    <text evidence="4">Belongs to the UPP synthase family. Z-FPP synthase subfamily.</text>
</comment>
<feature type="binding site" evidence="5">
    <location>
        <begin position="34"/>
        <end position="37"/>
    </location>
    <ligand>
        <name>substrate</name>
    </ligand>
</feature>
<evidence type="ECO:0000256" key="1">
    <source>
        <dbReference type="ARBA" id="ARBA00022679"/>
    </source>
</evidence>
<dbReference type="InterPro" id="IPR018520">
    <property type="entry name" value="UPP_synth-like_CS"/>
</dbReference>
<feature type="active site" description="Proton acceptor" evidence="5">
    <location>
        <position position="81"/>
    </location>
</feature>
<feature type="binding site" evidence="5">
    <location>
        <position position="50"/>
    </location>
    <ligand>
        <name>substrate</name>
    </ligand>
</feature>
<evidence type="ECO:0000256" key="4">
    <source>
        <dbReference type="ARBA" id="ARBA00038453"/>
    </source>
</evidence>
<evidence type="ECO:0000256" key="5">
    <source>
        <dbReference type="HAMAP-Rule" id="MF_01139"/>
    </source>
</evidence>
<dbReference type="PANTHER" id="PTHR10291">
    <property type="entry name" value="DEHYDRODOLICHYL DIPHOSPHATE SYNTHASE FAMILY MEMBER"/>
    <property type="match status" value="1"/>
</dbReference>
<dbReference type="SUPFAM" id="SSF64005">
    <property type="entry name" value="Undecaprenyl diphosphate synthase"/>
    <property type="match status" value="1"/>
</dbReference>
<dbReference type="PROSITE" id="PS01066">
    <property type="entry name" value="UPP_SYNTHASE"/>
    <property type="match status" value="1"/>
</dbReference>
<dbReference type="GO" id="GO:0005886">
    <property type="term" value="C:plasma membrane"/>
    <property type="evidence" value="ECO:0007669"/>
    <property type="project" value="TreeGrafter"/>
</dbReference>
<keyword evidence="1 5" id="KW-0808">Transferase</keyword>
<dbReference type="HAMAP" id="MF_01139">
    <property type="entry name" value="ISPT"/>
    <property type="match status" value="1"/>
</dbReference>
<comment type="cofactor">
    <cofactor evidence="5">
        <name>Mg(2+)</name>
        <dbReference type="ChEBI" id="CHEBI:18420"/>
    </cofactor>
    <text evidence="5">Binds 2 magnesium ions per subunit.</text>
</comment>
<accession>S2WEK8</accession>
<dbReference type="AlphaFoldDB" id="S2WEK8"/>
<reference evidence="6 7" key="1">
    <citation type="submission" date="2013-05" db="EMBL/GenBank/DDBJ databases">
        <title>The Genome Sequence of Actinobaculum schaalii FB123-CNA2.</title>
        <authorList>
            <consortium name="The Broad Institute Genomics Platform"/>
            <person name="Earl A."/>
            <person name="Ward D."/>
            <person name="Feldgarden M."/>
            <person name="Gevers D."/>
            <person name="Saerens B."/>
            <person name="Vaneechoutte M."/>
            <person name="Walker B."/>
            <person name="Young S."/>
            <person name="Zeng Q."/>
            <person name="Gargeya S."/>
            <person name="Fitzgerald M."/>
            <person name="Haas B."/>
            <person name="Abouelleil A."/>
            <person name="Allen A.W."/>
            <person name="Alvarado L."/>
            <person name="Arachchi H.M."/>
            <person name="Berlin A.M."/>
            <person name="Chapman S.B."/>
            <person name="Gainer-Dewar J."/>
            <person name="Goldberg J."/>
            <person name="Griggs A."/>
            <person name="Gujja S."/>
            <person name="Hansen M."/>
            <person name="Howarth C."/>
            <person name="Imamovic A."/>
            <person name="Ireland A."/>
            <person name="Larimer J."/>
            <person name="McCowan C."/>
            <person name="Murphy C."/>
            <person name="Pearson M."/>
            <person name="Poon T.W."/>
            <person name="Priest M."/>
            <person name="Roberts A."/>
            <person name="Saif S."/>
            <person name="Shea T."/>
            <person name="Sisk P."/>
            <person name="Sykes S."/>
            <person name="Wortman J."/>
            <person name="Nusbaum C."/>
            <person name="Birren B."/>
        </authorList>
    </citation>
    <scope>NUCLEOTIDE SEQUENCE [LARGE SCALE GENOMIC DNA]</scope>
    <source>
        <strain evidence="6 7">FB123-CNA-2</strain>
    </source>
</reference>
<comment type="function">
    <text evidence="5">Catalyzes the condensation of isopentenyl diphosphate (IPP) with allylic pyrophosphates generating different type of terpenoids.</text>
</comment>
<dbReference type="GO" id="GO:0045547">
    <property type="term" value="F:ditrans,polycis-polyprenyl diphosphate synthase [(2E,6E)-farnesyl diphosphate specific] activity"/>
    <property type="evidence" value="ECO:0007669"/>
    <property type="project" value="TreeGrafter"/>
</dbReference>
<dbReference type="eggNOG" id="COG0020">
    <property type="taxonomic scope" value="Bacteria"/>
</dbReference>
<feature type="binding site" evidence="5">
    <location>
        <position position="33"/>
    </location>
    <ligand>
        <name>Mg(2+)</name>
        <dbReference type="ChEBI" id="CHEBI:18420"/>
    </ligand>
</feature>
<feature type="binding site" evidence="5">
    <location>
        <begin position="78"/>
        <end position="80"/>
    </location>
    <ligand>
        <name>substrate</name>
    </ligand>
</feature>
<proteinExistence type="inferred from homology"/>
<gene>
    <name evidence="6" type="ORF">HMPREF9237_01603</name>
</gene>
<feature type="binding site" evidence="5">
    <location>
        <position position="202"/>
    </location>
    <ligand>
        <name>substrate</name>
    </ligand>
</feature>
<dbReference type="FunFam" id="3.40.1180.10:FF:000003">
    <property type="entry name" value="Isoprenyl transferase 2"/>
    <property type="match status" value="1"/>
</dbReference>
<dbReference type="GO" id="GO:0000287">
    <property type="term" value="F:magnesium ion binding"/>
    <property type="evidence" value="ECO:0007669"/>
    <property type="project" value="UniProtKB-UniRule"/>
</dbReference>
<dbReference type="InterPro" id="IPR036424">
    <property type="entry name" value="UPP_synth-like_sf"/>
</dbReference>
<organism evidence="6 7">
    <name type="scientific">Actinotignum schaalii FB123-CNA-2</name>
    <dbReference type="NCBI Taxonomy" id="883067"/>
    <lineage>
        <taxon>Bacteria</taxon>
        <taxon>Bacillati</taxon>
        <taxon>Actinomycetota</taxon>
        <taxon>Actinomycetes</taxon>
        <taxon>Actinomycetales</taxon>
        <taxon>Actinomycetaceae</taxon>
        <taxon>Actinotignum</taxon>
    </lineage>
</organism>
<dbReference type="NCBIfam" id="TIGR00055">
    <property type="entry name" value="uppS"/>
    <property type="match status" value="1"/>
</dbReference>
<keyword evidence="3 5" id="KW-0460">Magnesium</keyword>
<protein>
    <recommendedName>
        <fullName evidence="5">Isoprenyl transferase</fullName>
        <ecNumber evidence="5">2.5.1.-</ecNumber>
    </recommendedName>
</protein>
<keyword evidence="2 5" id="KW-0479">Metal-binding</keyword>
<comment type="caution">
    <text evidence="5">Lacks conserved residue(s) required for the propagation of feature annotation.</text>
</comment>
<comment type="caution">
    <text evidence="6">The sequence shown here is derived from an EMBL/GenBank/DDBJ whole genome shotgun (WGS) entry which is preliminary data.</text>
</comment>
<feature type="binding site" evidence="5">
    <location>
        <position position="38"/>
    </location>
    <ligand>
        <name>substrate</name>
    </ligand>
</feature>
<evidence type="ECO:0000256" key="3">
    <source>
        <dbReference type="ARBA" id="ARBA00022842"/>
    </source>
</evidence>
<dbReference type="GO" id="GO:0033850">
    <property type="term" value="F:Z-farnesyl diphosphate synthase activity"/>
    <property type="evidence" value="ECO:0007669"/>
    <property type="project" value="UniProtKB-ARBA"/>
</dbReference>
<evidence type="ECO:0000313" key="7">
    <source>
        <dbReference type="Proteomes" id="UP000014393"/>
    </source>
</evidence>
<sequence>MGMSAWLYAAYERRLVRELSGKRMPKHVAIMLDGNRRWARELGESATFGHRAGAERIAEVLGWCEDAGIEVVTLWLLSTDNLSRAAEEVGPLLTIICETVENLARSGRFRLVAVGNLDLLGAEYAQRLRAAAASTEACSGLHVNIAVGYGGRQEITDAVRSYLRDEAAAGRSLAEVAEDFSLADITDHLYTRGQPDPDLVIRTSGEQRMSGFMLWQSVHTELYFCETYWPDFRRVDFLRALRDYTQRDRRRGR</sequence>
<name>S2WEK8_9ACTO</name>
<feature type="binding site" evidence="5">
    <location>
        <position position="221"/>
    </location>
    <ligand>
        <name>Mg(2+)</name>
        <dbReference type="ChEBI" id="CHEBI:18420"/>
    </ligand>
</feature>
<dbReference type="STRING" id="59505.FB03_04485"/>
<dbReference type="InterPro" id="IPR001441">
    <property type="entry name" value="UPP_synth-like"/>
</dbReference>
<feature type="binding site" evidence="5">
    <location>
        <begin position="208"/>
        <end position="210"/>
    </location>
    <ligand>
        <name>substrate</name>
    </ligand>
</feature>
<feature type="active site" evidence="5">
    <location>
        <position position="33"/>
    </location>
</feature>
<dbReference type="HOGENOM" id="CLU_038505_2_0_11"/>
<dbReference type="PANTHER" id="PTHR10291:SF43">
    <property type="entry name" value="DEHYDRODOLICHYL DIPHOSPHATE SYNTHASE COMPLEX SUBUNIT DHDDS"/>
    <property type="match status" value="1"/>
</dbReference>
<dbReference type="Gene3D" id="3.40.1180.10">
    <property type="entry name" value="Decaprenyl diphosphate synthase-like"/>
    <property type="match status" value="1"/>
</dbReference>
<dbReference type="EC" id="2.5.1.-" evidence="5"/>
<dbReference type="GO" id="GO:0016094">
    <property type="term" value="P:polyprenol biosynthetic process"/>
    <property type="evidence" value="ECO:0007669"/>
    <property type="project" value="TreeGrafter"/>
</dbReference>
<keyword evidence="7" id="KW-1185">Reference proteome</keyword>
<feature type="binding site" evidence="5">
    <location>
        <position position="84"/>
    </location>
    <ligand>
        <name>substrate</name>
    </ligand>
</feature>
<dbReference type="NCBIfam" id="NF011403">
    <property type="entry name" value="PRK14828.1"/>
    <property type="match status" value="1"/>
</dbReference>
<evidence type="ECO:0000256" key="2">
    <source>
        <dbReference type="ARBA" id="ARBA00022723"/>
    </source>
</evidence>
<dbReference type="EMBL" id="AGWM01000012">
    <property type="protein sequence ID" value="EPD26324.1"/>
    <property type="molecule type" value="Genomic_DNA"/>
</dbReference>
<dbReference type="PATRIC" id="fig|883067.3.peg.1575"/>
<dbReference type="Proteomes" id="UP000014393">
    <property type="component" value="Unassembled WGS sequence"/>
</dbReference>
<evidence type="ECO:0000313" key="6">
    <source>
        <dbReference type="EMBL" id="EPD26324.1"/>
    </source>
</evidence>